<keyword evidence="3" id="KW-1185">Reference proteome</keyword>
<dbReference type="Proteomes" id="UP001597261">
    <property type="component" value="Unassembled WGS sequence"/>
</dbReference>
<comment type="caution">
    <text evidence="2">The sequence shown here is derived from an EMBL/GenBank/DDBJ whole genome shotgun (WGS) entry which is preliminary data.</text>
</comment>
<dbReference type="InterPro" id="IPR052905">
    <property type="entry name" value="LD-transpeptidase_YkuD-like"/>
</dbReference>
<dbReference type="InterPro" id="IPR002477">
    <property type="entry name" value="Peptidoglycan-bd-like"/>
</dbReference>
<dbReference type="SUPFAM" id="SSF47090">
    <property type="entry name" value="PGBD-like"/>
    <property type="match status" value="2"/>
</dbReference>
<dbReference type="InterPro" id="IPR036365">
    <property type="entry name" value="PGBD-like_sf"/>
</dbReference>
<feature type="domain" description="Peptidoglycan binding-like" evidence="1">
    <location>
        <begin position="6"/>
        <end position="61"/>
    </location>
</feature>
<reference evidence="3" key="1">
    <citation type="journal article" date="2019" name="Int. J. Syst. Evol. Microbiol.">
        <title>The Global Catalogue of Microorganisms (GCM) 10K type strain sequencing project: providing services to taxonomists for standard genome sequencing and annotation.</title>
        <authorList>
            <consortium name="The Broad Institute Genomics Platform"/>
            <consortium name="The Broad Institute Genome Sequencing Center for Infectious Disease"/>
            <person name="Wu L."/>
            <person name="Ma J."/>
        </authorList>
    </citation>
    <scope>NUCLEOTIDE SEQUENCE [LARGE SCALE GENOMIC DNA]</scope>
    <source>
        <strain evidence="3">CGMCC 1.12470</strain>
    </source>
</reference>
<dbReference type="RefSeq" id="WP_381078234.1">
    <property type="nucleotide sequence ID" value="NZ_JBHUDX010000008.1"/>
</dbReference>
<dbReference type="PANTHER" id="PTHR41533:SF2">
    <property type="entry name" value="BLR7131 PROTEIN"/>
    <property type="match status" value="1"/>
</dbReference>
<evidence type="ECO:0000313" key="2">
    <source>
        <dbReference type="EMBL" id="MFD1657289.1"/>
    </source>
</evidence>
<dbReference type="Gene3D" id="1.10.101.10">
    <property type="entry name" value="PGBD-like superfamily/PGBD"/>
    <property type="match status" value="2"/>
</dbReference>
<dbReference type="EMBL" id="JBHUDX010000008">
    <property type="protein sequence ID" value="MFD1657289.1"/>
    <property type="molecule type" value="Genomic_DNA"/>
</dbReference>
<name>A0ABW4IIY1_9ACTN</name>
<dbReference type="Pfam" id="PF01471">
    <property type="entry name" value="PG_binding_1"/>
    <property type="match status" value="2"/>
</dbReference>
<feature type="domain" description="Peptidoglycan binding-like" evidence="1">
    <location>
        <begin position="70"/>
        <end position="125"/>
    </location>
</feature>
<proteinExistence type="predicted"/>
<protein>
    <submittedName>
        <fullName evidence="2">Peptidoglycan-binding protein</fullName>
    </submittedName>
</protein>
<evidence type="ECO:0000313" key="3">
    <source>
        <dbReference type="Proteomes" id="UP001597261"/>
    </source>
</evidence>
<gene>
    <name evidence="2" type="ORF">ACFSL4_03330</name>
</gene>
<dbReference type="InterPro" id="IPR036366">
    <property type="entry name" value="PGBDSf"/>
</dbReference>
<sequence length="127" mass="13044">MKQGQTGERVRTVQYLLNAQGASLTVDGSFGPATDSAVRSFQSAHSLTVDGIVGANTWQALVVTVRQGDSGSAVTALQRQLNAHGASLTVDGSFGPATDSAVRSFQSAHSLTVDGIAGPMTWQALVA</sequence>
<evidence type="ECO:0000259" key="1">
    <source>
        <dbReference type="Pfam" id="PF01471"/>
    </source>
</evidence>
<organism evidence="2 3">
    <name type="scientific">Streptomyces caeni</name>
    <dbReference type="NCBI Taxonomy" id="2307231"/>
    <lineage>
        <taxon>Bacteria</taxon>
        <taxon>Bacillati</taxon>
        <taxon>Actinomycetota</taxon>
        <taxon>Actinomycetes</taxon>
        <taxon>Kitasatosporales</taxon>
        <taxon>Streptomycetaceae</taxon>
        <taxon>Streptomyces</taxon>
    </lineage>
</organism>
<accession>A0ABW4IIY1</accession>
<dbReference type="PANTHER" id="PTHR41533">
    <property type="entry name" value="L,D-TRANSPEPTIDASE HI_1667-RELATED"/>
    <property type="match status" value="1"/>
</dbReference>